<reference evidence="1 2" key="1">
    <citation type="journal article" date="2012" name="J. Bacteriol.">
        <title>Complete genome sequence of Alcanivorax dieselolei type strain B5.</title>
        <authorList>
            <person name="Lai Q."/>
            <person name="Li W."/>
            <person name="Shao Z."/>
        </authorList>
    </citation>
    <scope>NUCLEOTIDE SEQUENCE [LARGE SCALE GENOMIC DNA]</scope>
    <source>
        <strain evidence="2">DSM 16502 / CGMCC 1.3690 / B-5</strain>
    </source>
</reference>
<dbReference type="eggNOG" id="ENOG5033I3V">
    <property type="taxonomic scope" value="Bacteria"/>
</dbReference>
<name>K0CGF1_ALCDB</name>
<keyword evidence="2" id="KW-1185">Reference proteome</keyword>
<dbReference type="Proteomes" id="UP000006286">
    <property type="component" value="Chromosome"/>
</dbReference>
<evidence type="ECO:0000313" key="2">
    <source>
        <dbReference type="Proteomes" id="UP000006286"/>
    </source>
</evidence>
<dbReference type="AlphaFoldDB" id="K0CGF1"/>
<sequence length="169" mass="19392">MVQTTEKIMNNSPDLSKVEKWSDYLLMQRNDTDENKSMYREAREYLEFYDWCLGITESYVGMLYSGIVAVFLFQIIPGREDVDEWIWVIVGDLPATYLTVEECPNPATALDGYIGAMLEWVEAAQKGNSVAELVPVNVPATKKNGDMLKSRLDFIDERILSEYQEDLKV</sequence>
<accession>K0CGF1</accession>
<dbReference type="HOGENOM" id="CLU_1608540_0_0_6"/>
<dbReference type="KEGG" id="adi:B5T_03178"/>
<protein>
    <submittedName>
        <fullName evidence="1">Uncharacterized protein</fullName>
    </submittedName>
</protein>
<dbReference type="STRING" id="930169.B5T_03178"/>
<dbReference type="EMBL" id="CP003466">
    <property type="protein sequence ID" value="AFT71445.1"/>
    <property type="molecule type" value="Genomic_DNA"/>
</dbReference>
<organism evidence="1 2">
    <name type="scientific">Alcanivorax dieselolei (strain DSM 16502 / CGMCC 1.3690 / MCCC 1A00001 / B-5)</name>
    <name type="common">Alloalcanivorax dieselolei</name>
    <dbReference type="NCBI Taxonomy" id="930169"/>
    <lineage>
        <taxon>Bacteria</taxon>
        <taxon>Pseudomonadati</taxon>
        <taxon>Pseudomonadota</taxon>
        <taxon>Gammaproteobacteria</taxon>
        <taxon>Oceanospirillales</taxon>
        <taxon>Alcanivoracaceae</taxon>
        <taxon>Alloalcanivorax</taxon>
    </lineage>
</organism>
<evidence type="ECO:0000313" key="1">
    <source>
        <dbReference type="EMBL" id="AFT71445.1"/>
    </source>
</evidence>
<gene>
    <name evidence="1" type="ordered locus">B5T_03178</name>
</gene>
<proteinExistence type="predicted"/>